<dbReference type="Gene3D" id="2.30.110.10">
    <property type="entry name" value="Electron Transport, Fmn-binding Protein, Chain A"/>
    <property type="match status" value="1"/>
</dbReference>
<protein>
    <submittedName>
        <fullName evidence="4">Flavin reductase family protein</fullName>
    </submittedName>
</protein>
<feature type="domain" description="Flavin reductase like" evidence="3">
    <location>
        <begin position="17"/>
        <end position="160"/>
    </location>
</feature>
<dbReference type="InterPro" id="IPR050268">
    <property type="entry name" value="NADH-dep_flavin_reductase"/>
</dbReference>
<dbReference type="InterPro" id="IPR012349">
    <property type="entry name" value="Split_barrel_FMN-bd"/>
</dbReference>
<reference evidence="4 5" key="1">
    <citation type="submission" date="2021-03" db="EMBL/GenBank/DDBJ databases">
        <title>Actinomadura violae sp. nov., isolated from lichen in Thailand.</title>
        <authorList>
            <person name="Kanchanasin P."/>
            <person name="Saeng-In P."/>
            <person name="Phongsopitanun W."/>
            <person name="Yuki M."/>
            <person name="Kudo T."/>
            <person name="Ohkuma M."/>
            <person name="Tanasupawat S."/>
        </authorList>
    </citation>
    <scope>NUCLEOTIDE SEQUENCE [LARGE SCALE GENOMIC DNA]</scope>
    <source>
        <strain evidence="4 5">LCR2-06</strain>
    </source>
</reference>
<evidence type="ECO:0000313" key="4">
    <source>
        <dbReference type="EMBL" id="MBO2463970.1"/>
    </source>
</evidence>
<sequence length="201" mass="20807">MTIVTEQLDAALFRRTLGHYPTGVVVVAAMVDGRPEGLAVNSFTSVSLDPPLVAFCAAATSSTWPRLRRADGFAITMLGAAQQDACRTFAGKGADRFGTVPWSLSPGGHPVLDGALAWLDAVPHSMQEAGDHELVLARVTALGAEPDGHPLVFFRGAFSALARPEAAARATGSGAAGSPRGLDAESPFFSVLEAKLNPTAP</sequence>
<keyword evidence="5" id="KW-1185">Reference proteome</keyword>
<dbReference type="EMBL" id="JAGEPF010000031">
    <property type="protein sequence ID" value="MBO2463970.1"/>
    <property type="molecule type" value="Genomic_DNA"/>
</dbReference>
<dbReference type="SMART" id="SM00903">
    <property type="entry name" value="Flavin_Reduct"/>
    <property type="match status" value="1"/>
</dbReference>
<dbReference type="PANTHER" id="PTHR30466:SF11">
    <property type="entry name" value="FLAVIN-DEPENDENT MONOOXYGENASE, REDUCTASE SUBUNIT HSAB"/>
    <property type="match status" value="1"/>
</dbReference>
<evidence type="ECO:0000259" key="3">
    <source>
        <dbReference type="SMART" id="SM00903"/>
    </source>
</evidence>
<comment type="similarity">
    <text evidence="1">Belongs to the non-flavoprotein flavin reductase family.</text>
</comment>
<evidence type="ECO:0000256" key="2">
    <source>
        <dbReference type="ARBA" id="ARBA00023002"/>
    </source>
</evidence>
<organism evidence="4 5">
    <name type="scientific">Actinomadura violacea</name>
    <dbReference type="NCBI Taxonomy" id="2819934"/>
    <lineage>
        <taxon>Bacteria</taxon>
        <taxon>Bacillati</taxon>
        <taxon>Actinomycetota</taxon>
        <taxon>Actinomycetes</taxon>
        <taxon>Streptosporangiales</taxon>
        <taxon>Thermomonosporaceae</taxon>
        <taxon>Actinomadura</taxon>
    </lineage>
</organism>
<evidence type="ECO:0000313" key="5">
    <source>
        <dbReference type="Proteomes" id="UP000680206"/>
    </source>
</evidence>
<dbReference type="Pfam" id="PF01613">
    <property type="entry name" value="Flavin_Reduct"/>
    <property type="match status" value="1"/>
</dbReference>
<dbReference type="PANTHER" id="PTHR30466">
    <property type="entry name" value="FLAVIN REDUCTASE"/>
    <property type="match status" value="1"/>
</dbReference>
<dbReference type="Proteomes" id="UP000680206">
    <property type="component" value="Unassembled WGS sequence"/>
</dbReference>
<accession>A0ABS3S4Q5</accession>
<comment type="caution">
    <text evidence="4">The sequence shown here is derived from an EMBL/GenBank/DDBJ whole genome shotgun (WGS) entry which is preliminary data.</text>
</comment>
<dbReference type="SUPFAM" id="SSF50475">
    <property type="entry name" value="FMN-binding split barrel"/>
    <property type="match status" value="1"/>
</dbReference>
<name>A0ABS3S4Q5_9ACTN</name>
<evidence type="ECO:0000256" key="1">
    <source>
        <dbReference type="ARBA" id="ARBA00008898"/>
    </source>
</evidence>
<gene>
    <name evidence="4" type="ORF">J4709_41020</name>
</gene>
<dbReference type="InterPro" id="IPR002563">
    <property type="entry name" value="Flavin_Rdtase-like_dom"/>
</dbReference>
<keyword evidence="2" id="KW-0560">Oxidoreductase</keyword>
<proteinExistence type="inferred from homology"/>